<protein>
    <submittedName>
        <fullName evidence="1">Uncharacterized protein</fullName>
    </submittedName>
</protein>
<proteinExistence type="predicted"/>
<accession>G6AX23</accession>
<organism evidence="1 2">
    <name type="scientific">Leyella stercorea DSM 18206</name>
    <dbReference type="NCBI Taxonomy" id="1002367"/>
    <lineage>
        <taxon>Bacteria</taxon>
        <taxon>Pseudomonadati</taxon>
        <taxon>Bacteroidota</taxon>
        <taxon>Bacteroidia</taxon>
        <taxon>Bacteroidales</taxon>
        <taxon>Prevotellaceae</taxon>
        <taxon>Leyella</taxon>
    </lineage>
</organism>
<dbReference type="AlphaFoldDB" id="G6AX23"/>
<evidence type="ECO:0000313" key="2">
    <source>
        <dbReference type="Proteomes" id="UP000004407"/>
    </source>
</evidence>
<dbReference type="HOGENOM" id="CLU_2047550_0_0_10"/>
<gene>
    <name evidence="1" type="ORF">HMPREF0673_01173</name>
</gene>
<sequence length="120" mass="14300">MIGSVFQLVKKVIFHLMDEKPVVLTAFEGDKVYEEYVLMVNFVEWARNNLFYTIVTNYSLQAFNANDYFFEECHKLKIGEKKDEFGDNIWINSLFHKNDGYMTPIVLNPYRDNDMPRDIR</sequence>
<evidence type="ECO:0000313" key="1">
    <source>
        <dbReference type="EMBL" id="EHJ40799.1"/>
    </source>
</evidence>
<dbReference type="PATRIC" id="fig|1002367.3.peg.935"/>
<dbReference type="Proteomes" id="UP000004407">
    <property type="component" value="Unassembled WGS sequence"/>
</dbReference>
<comment type="caution">
    <text evidence="1">The sequence shown here is derived from an EMBL/GenBank/DDBJ whole genome shotgun (WGS) entry which is preliminary data.</text>
</comment>
<reference evidence="1 2" key="1">
    <citation type="submission" date="2011-08" db="EMBL/GenBank/DDBJ databases">
        <authorList>
            <person name="Weinstock G."/>
            <person name="Sodergren E."/>
            <person name="Clifton S."/>
            <person name="Fulton L."/>
            <person name="Fulton B."/>
            <person name="Courtney L."/>
            <person name="Fronick C."/>
            <person name="Harrison M."/>
            <person name="Strong C."/>
            <person name="Farmer C."/>
            <person name="Delahaunty K."/>
            <person name="Markovic C."/>
            <person name="Hall O."/>
            <person name="Minx P."/>
            <person name="Tomlinson C."/>
            <person name="Mitreva M."/>
            <person name="Hou S."/>
            <person name="Chen J."/>
            <person name="Wollam A."/>
            <person name="Pepin K.H."/>
            <person name="Johnson M."/>
            <person name="Bhonagiri V."/>
            <person name="Zhang X."/>
            <person name="Suruliraj S."/>
            <person name="Warren W."/>
            <person name="Chinwalla A."/>
            <person name="Mardis E.R."/>
            <person name="Wilson R.K."/>
        </authorList>
    </citation>
    <scope>NUCLEOTIDE SEQUENCE [LARGE SCALE GENOMIC DNA]</scope>
    <source>
        <strain evidence="1 2">DSM 18206</strain>
    </source>
</reference>
<name>G6AX23_9BACT</name>
<dbReference type="EMBL" id="AFZZ01000104">
    <property type="protein sequence ID" value="EHJ40799.1"/>
    <property type="molecule type" value="Genomic_DNA"/>
</dbReference>